<feature type="compositionally biased region" description="Acidic residues" evidence="15">
    <location>
        <begin position="1269"/>
        <end position="1301"/>
    </location>
</feature>
<evidence type="ECO:0000256" key="15">
    <source>
        <dbReference type="SAM" id="MobiDB-lite"/>
    </source>
</evidence>
<evidence type="ECO:0000256" key="1">
    <source>
        <dbReference type="ARBA" id="ARBA00001970"/>
    </source>
</evidence>
<dbReference type="PIRSF" id="PIRSF000333">
    <property type="entry name" value="NOS"/>
    <property type="match status" value="1"/>
</dbReference>
<dbReference type="GO" id="GO:0010181">
    <property type="term" value="F:FMN binding"/>
    <property type="evidence" value="ECO:0007669"/>
    <property type="project" value="InterPro"/>
</dbReference>
<dbReference type="PRINTS" id="PR00371">
    <property type="entry name" value="FPNCR"/>
</dbReference>
<dbReference type="PROSITE" id="PS60001">
    <property type="entry name" value="NOS"/>
    <property type="match status" value="1"/>
</dbReference>
<evidence type="ECO:0000256" key="6">
    <source>
        <dbReference type="ARBA" id="ARBA00022723"/>
    </source>
</evidence>
<comment type="cofactor">
    <cofactor evidence="13">
        <name>FMN</name>
        <dbReference type="ChEBI" id="CHEBI:58210"/>
    </cofactor>
    <text evidence="13">Binds 1 FMN.</text>
</comment>
<evidence type="ECO:0000256" key="10">
    <source>
        <dbReference type="ARBA" id="ARBA00023002"/>
    </source>
</evidence>
<dbReference type="InterPro" id="IPR001433">
    <property type="entry name" value="OxRdtase_FAD/NAD-bd"/>
</dbReference>
<dbReference type="InterPro" id="IPR050607">
    <property type="entry name" value="NOS"/>
</dbReference>
<evidence type="ECO:0000256" key="5">
    <source>
        <dbReference type="ARBA" id="ARBA00022643"/>
    </source>
</evidence>
<dbReference type="Gene3D" id="3.90.340.10">
    <property type="entry name" value="Nitric Oxide Synthase, Chain A, domain 1"/>
    <property type="match status" value="1"/>
</dbReference>
<dbReference type="SUPFAM" id="SSF52218">
    <property type="entry name" value="Flavoproteins"/>
    <property type="match status" value="1"/>
</dbReference>
<dbReference type="FunFam" id="1.20.990.10:FF:000002">
    <property type="entry name" value="Nitric oxide synthase"/>
    <property type="match status" value="1"/>
</dbReference>
<dbReference type="STRING" id="151549.A0A4C1UYI1"/>
<dbReference type="PANTHER" id="PTHR43410:SF1">
    <property type="entry name" value="NITRIC OXIDE SYNTHASE"/>
    <property type="match status" value="1"/>
</dbReference>
<dbReference type="PROSITE" id="PS51384">
    <property type="entry name" value="FAD_FR"/>
    <property type="match status" value="1"/>
</dbReference>
<dbReference type="GO" id="GO:0046872">
    <property type="term" value="F:metal ion binding"/>
    <property type="evidence" value="ECO:0007669"/>
    <property type="project" value="UniProtKB-KW"/>
</dbReference>
<keyword evidence="8 13" id="KW-0521">NADP</keyword>
<dbReference type="GO" id="GO:0050660">
    <property type="term" value="F:flavin adenine dinucleotide binding"/>
    <property type="evidence" value="ECO:0007669"/>
    <property type="project" value="InterPro"/>
</dbReference>
<accession>A0A4C1UYI1</accession>
<keyword evidence="9 13" id="KW-0112">Calmodulin-binding</keyword>
<evidence type="ECO:0000256" key="14">
    <source>
        <dbReference type="PIRSR" id="PIRSR000333-1"/>
    </source>
</evidence>
<dbReference type="Pfam" id="PF00175">
    <property type="entry name" value="NAD_binding_1"/>
    <property type="match status" value="1"/>
</dbReference>
<keyword evidence="3 13" id="KW-0349">Heme</keyword>
<evidence type="ECO:0000256" key="9">
    <source>
        <dbReference type="ARBA" id="ARBA00022860"/>
    </source>
</evidence>
<dbReference type="InterPro" id="IPR004030">
    <property type="entry name" value="NOS_N"/>
</dbReference>
<keyword evidence="6 13" id="KW-0479">Metal-binding</keyword>
<dbReference type="InterPro" id="IPR003097">
    <property type="entry name" value="CysJ-like_FAD-binding"/>
</dbReference>
<keyword evidence="19" id="KW-1185">Reference proteome</keyword>
<dbReference type="Gene3D" id="1.20.990.10">
    <property type="entry name" value="NADPH-cytochrome p450 Reductase, Chain A, domain 3"/>
    <property type="match status" value="2"/>
</dbReference>
<evidence type="ECO:0000259" key="17">
    <source>
        <dbReference type="PROSITE" id="PS51384"/>
    </source>
</evidence>
<keyword evidence="10 13" id="KW-0560">Oxidoreductase</keyword>
<protein>
    <recommendedName>
        <fullName evidence="13">Nitric oxide synthase</fullName>
        <ecNumber evidence="13">1.14.13.39</ecNumber>
    </recommendedName>
</protein>
<feature type="region of interest" description="Disordered" evidence="15">
    <location>
        <begin position="1264"/>
        <end position="1301"/>
    </location>
</feature>
<dbReference type="PANTHER" id="PTHR43410">
    <property type="entry name" value="NITRIC OXIDE SYNTHASE OXYGENASE"/>
    <property type="match status" value="1"/>
</dbReference>
<dbReference type="InterPro" id="IPR023173">
    <property type="entry name" value="NADPH_Cyt_P450_Rdtase_alpha"/>
</dbReference>
<comment type="cofactor">
    <cofactor evidence="1 13">
        <name>heme b</name>
        <dbReference type="ChEBI" id="CHEBI:60344"/>
    </cofactor>
</comment>
<feature type="domain" description="Flavodoxin-like" evidence="16">
    <location>
        <begin position="397"/>
        <end position="594"/>
    </location>
</feature>
<dbReference type="InterPro" id="IPR044943">
    <property type="entry name" value="NOS_dom_1"/>
</dbReference>
<evidence type="ECO:0000256" key="4">
    <source>
        <dbReference type="ARBA" id="ARBA00022630"/>
    </source>
</evidence>
<dbReference type="EMBL" id="BGZK01000247">
    <property type="protein sequence ID" value="GBP31551.1"/>
    <property type="molecule type" value="Genomic_DNA"/>
</dbReference>
<dbReference type="PRINTS" id="PR00369">
    <property type="entry name" value="FLAVODOXIN"/>
</dbReference>
<dbReference type="Gene3D" id="3.40.50.80">
    <property type="entry name" value="Nucleotide-binding domain of ferredoxin-NADP reductase (FNR) module"/>
    <property type="match status" value="1"/>
</dbReference>
<evidence type="ECO:0000256" key="11">
    <source>
        <dbReference type="ARBA" id="ARBA00023004"/>
    </source>
</evidence>
<dbReference type="FunFam" id="3.40.50.360:FF:000033">
    <property type="entry name" value="Nitric oxide synthase"/>
    <property type="match status" value="1"/>
</dbReference>
<sequence>MQSIRARIRRANTPAHEARWKAVQEEVAKTGTYQFTTTELVFGAKLAWRNASRCIGRIQWSKLQVFDCRQVTTTSGMFEALCNHIKYSTNKGNIRSAITVFPQRTDGKHDYRIWNSQLISYAGYRQPDGAVLGDPMHCEFTELCLKLGWKPARTAWDILPLVLSANGKDPDYFEIPRELVMEIKMTHPTYEWFEELDLRWYALPAVSNMRFDCGGIEFTANAFNGWYMSTEIGCRNFCDTNRLNMLEIIAGKMGLDTRTPVNLWKDKALVETNVAVLHSFQQHNATIVDHHTASESFIKHLDNENRLRSGCPADWIWIVPPMSSSVTPVFHQEMALYYLRPSYEYQEPAWKTHQWTKSKPITGKRPINRKFHFKQIARAVKFTSKLFGRALSKRIKATVLYATETGKSELYAKELGLIFGHAFNAQVHCMADYDITSIEHEALLLVVTSTFGNGDPPENGVAFAEHLCELLYADQVGDDAPSNQIGTPKSFIKANSQMELQRYAATNPKKLGRLESLKGSATDATSIDSFGPLSNVRFAVFALGSSAYPNFCNFGKYVDKLLGDLGGERIHDMATGDEMCGQDQAFRKWASSVFNVACETFCLDDDETLQEAKRALGTVTLSEETVRFARPGGRPPSLPSALQSALNRQLVTCVVRANEDLGDASAERSTIFIDMEPKAEVKYDPGDHVGIIACNRKEQVDSVLARVKDIGDHGEPLQLQLMKETHTSSGLVKSWEPHERLPVVSVRDLFTRFLDITTPPTTILLQYLATTCENDDERKQLNLLATFAADLSLGHANVIDNIIGKMTKDPGAYEDWRHFHFPTLPEVLAQFPSARPSASLLAALLSPLQPRFYSISSSPVAHPKKLHLTVAIVTYRTQDGEGPLHYGVCSNYLLDRKPGDEVYLFIRSAPNFHLPKELSVPLILIGPGTGIAPFRGFWHHRRAQLSSRNRSSAGPVWLFFGCRTRTMDLYREEKKQALADGVLTKVFLALSREKDVPKMYVQELAEKVGAEIHDLLVKRGAHFYVCGDCKMADDVHQKLKGIIKKHGNMTDDQVQSFMFTLKDTSRATVATAAHGALRLLRSHRCVAGLLGSNVISGGEPLPRGHLRDNPAHRRGAQRVARVGAQEPRRGAAMTALVALPARHARLRPTSQLNERPLAETDGSFRDMLKTDKSTLSKQLTSQIDSENPDKVDIEIIDGFYYMYQIGATLPQTFGKLAESILIKLCAKKAKEVHIVFNRYLKPSIKDCERQNREGNATPLEVENIILGDSQDDSADNEDSDVCSDEVDSSDDSESSLESDYE</sequence>
<dbReference type="InterPro" id="IPR012144">
    <property type="entry name" value="NOS_euk"/>
</dbReference>
<dbReference type="InterPro" id="IPR039261">
    <property type="entry name" value="FNR_nucleotide-bd"/>
</dbReference>
<evidence type="ECO:0000313" key="19">
    <source>
        <dbReference type="Proteomes" id="UP000299102"/>
    </source>
</evidence>
<dbReference type="Gene3D" id="3.90.440.10">
    <property type="entry name" value="Nitric Oxide Synthase,Heme Domain,Chain A domain 2"/>
    <property type="match status" value="1"/>
</dbReference>
<dbReference type="Pfam" id="PF00667">
    <property type="entry name" value="FAD_binding_1"/>
    <property type="match status" value="1"/>
</dbReference>
<feature type="binding site" description="axial binding residue" evidence="14">
    <location>
        <position position="54"/>
    </location>
    <ligand>
        <name>heme b</name>
        <dbReference type="ChEBI" id="CHEBI:60344"/>
    </ligand>
    <ligandPart>
        <name>Fe</name>
        <dbReference type="ChEBI" id="CHEBI:18248"/>
    </ligandPart>
</feature>
<dbReference type="InterPro" id="IPR044944">
    <property type="entry name" value="NOS_dom_3"/>
</dbReference>
<dbReference type="GO" id="GO:0006809">
    <property type="term" value="P:nitric oxide biosynthetic process"/>
    <property type="evidence" value="ECO:0007669"/>
    <property type="project" value="InterPro"/>
</dbReference>
<dbReference type="EC" id="1.14.13.39" evidence="13"/>
<comment type="function">
    <text evidence="13">Produces nitric oxide (NO) which is a messenger molecule with diverse functions.</text>
</comment>
<dbReference type="Gene3D" id="3.40.50.360">
    <property type="match status" value="1"/>
</dbReference>
<reference evidence="18 19" key="1">
    <citation type="journal article" date="2019" name="Commun. Biol.">
        <title>The bagworm genome reveals a unique fibroin gene that provides high tensile strength.</title>
        <authorList>
            <person name="Kono N."/>
            <person name="Nakamura H."/>
            <person name="Ohtoshi R."/>
            <person name="Tomita M."/>
            <person name="Numata K."/>
            <person name="Arakawa K."/>
        </authorList>
    </citation>
    <scope>NUCLEOTIDE SEQUENCE [LARGE SCALE GENOMIC DNA]</scope>
</reference>
<dbReference type="Gene3D" id="2.40.30.10">
    <property type="entry name" value="Translation factors"/>
    <property type="match status" value="2"/>
</dbReference>
<dbReference type="InterPro" id="IPR017927">
    <property type="entry name" value="FAD-bd_FR_type"/>
</dbReference>
<gene>
    <name evidence="18" type="primary">NSL</name>
    <name evidence="18" type="ORF">EVAR_84663_1</name>
</gene>
<dbReference type="InterPro" id="IPR029039">
    <property type="entry name" value="Flavoprotein-like_sf"/>
</dbReference>
<evidence type="ECO:0000256" key="7">
    <source>
        <dbReference type="ARBA" id="ARBA00022827"/>
    </source>
</evidence>
<evidence type="ECO:0000313" key="18">
    <source>
        <dbReference type="EMBL" id="GBP31551.1"/>
    </source>
</evidence>
<evidence type="ECO:0000256" key="13">
    <source>
        <dbReference type="PIRNR" id="PIRNR000333"/>
    </source>
</evidence>
<dbReference type="Proteomes" id="UP000299102">
    <property type="component" value="Unassembled WGS sequence"/>
</dbReference>
<evidence type="ECO:0000256" key="8">
    <source>
        <dbReference type="ARBA" id="ARBA00022857"/>
    </source>
</evidence>
<name>A0A4C1UYI1_EUMVA</name>
<dbReference type="GO" id="GO:0004517">
    <property type="term" value="F:nitric-oxide synthase activity"/>
    <property type="evidence" value="ECO:0007669"/>
    <property type="project" value="UniProtKB-EC"/>
</dbReference>
<dbReference type="Pfam" id="PF00258">
    <property type="entry name" value="Flavodoxin_1"/>
    <property type="match status" value="1"/>
</dbReference>
<comment type="caution">
    <text evidence="18">The sequence shown here is derived from an EMBL/GenBank/DDBJ whole genome shotgun (WGS) entry which is preliminary data.</text>
</comment>
<dbReference type="SUPFAM" id="SSF63380">
    <property type="entry name" value="Riboflavin synthase domain-like"/>
    <property type="match status" value="1"/>
</dbReference>
<dbReference type="InterPro" id="IPR044940">
    <property type="entry name" value="NOS_dom_2"/>
</dbReference>
<comment type="catalytic activity">
    <reaction evidence="12 13">
        <text>2 L-arginine + 3 NADPH + 4 O2 + H(+) = 2 L-citrulline + 2 nitric oxide + 3 NADP(+) + 4 H2O</text>
        <dbReference type="Rhea" id="RHEA:19897"/>
        <dbReference type="ChEBI" id="CHEBI:15377"/>
        <dbReference type="ChEBI" id="CHEBI:15378"/>
        <dbReference type="ChEBI" id="CHEBI:15379"/>
        <dbReference type="ChEBI" id="CHEBI:16480"/>
        <dbReference type="ChEBI" id="CHEBI:32682"/>
        <dbReference type="ChEBI" id="CHEBI:57743"/>
        <dbReference type="ChEBI" id="CHEBI:57783"/>
        <dbReference type="ChEBI" id="CHEBI:58349"/>
        <dbReference type="EC" id="1.14.13.39"/>
    </reaction>
</comment>
<dbReference type="InterPro" id="IPR008254">
    <property type="entry name" value="Flavodoxin/NO_synth"/>
</dbReference>
<evidence type="ECO:0000256" key="12">
    <source>
        <dbReference type="ARBA" id="ARBA00052096"/>
    </source>
</evidence>
<evidence type="ECO:0000259" key="16">
    <source>
        <dbReference type="PROSITE" id="PS50902"/>
    </source>
</evidence>
<dbReference type="InterPro" id="IPR001094">
    <property type="entry name" value="Flavdoxin-like"/>
</dbReference>
<proteinExistence type="inferred from homology"/>
<dbReference type="FunFam" id="3.90.440.10:FF:000001">
    <property type="entry name" value="Endothelial nitric oxide synthase"/>
    <property type="match status" value="1"/>
</dbReference>
<organism evidence="18 19">
    <name type="scientific">Eumeta variegata</name>
    <name type="common">Bagworm moth</name>
    <name type="synonym">Eumeta japonica</name>
    <dbReference type="NCBI Taxonomy" id="151549"/>
    <lineage>
        <taxon>Eukaryota</taxon>
        <taxon>Metazoa</taxon>
        <taxon>Ecdysozoa</taxon>
        <taxon>Arthropoda</taxon>
        <taxon>Hexapoda</taxon>
        <taxon>Insecta</taxon>
        <taxon>Pterygota</taxon>
        <taxon>Neoptera</taxon>
        <taxon>Endopterygota</taxon>
        <taxon>Lepidoptera</taxon>
        <taxon>Glossata</taxon>
        <taxon>Ditrysia</taxon>
        <taxon>Tineoidea</taxon>
        <taxon>Psychidae</taxon>
        <taxon>Oiketicinae</taxon>
        <taxon>Eumeta</taxon>
    </lineage>
</organism>
<dbReference type="OrthoDB" id="1688044at2759"/>
<dbReference type="GO" id="GO:0005516">
    <property type="term" value="F:calmodulin binding"/>
    <property type="evidence" value="ECO:0007669"/>
    <property type="project" value="UniProtKB-KW"/>
</dbReference>
<dbReference type="InterPro" id="IPR017938">
    <property type="entry name" value="Riboflavin_synthase-like_b-brl"/>
</dbReference>
<comment type="similarity">
    <text evidence="2 13">Belongs to the NOS family.</text>
</comment>
<comment type="cofactor">
    <cofactor evidence="13">
        <name>FAD</name>
        <dbReference type="ChEBI" id="CHEBI:57692"/>
    </cofactor>
    <text evidence="13">Binds 1 FAD.</text>
</comment>
<keyword evidence="5 13" id="KW-0288">FMN</keyword>
<dbReference type="Pfam" id="PF02898">
    <property type="entry name" value="NO_synthase"/>
    <property type="match status" value="1"/>
</dbReference>
<evidence type="ECO:0000256" key="2">
    <source>
        <dbReference type="ARBA" id="ARBA00006267"/>
    </source>
</evidence>
<keyword evidence="11 13" id="KW-0408">Iron</keyword>
<dbReference type="InterPro" id="IPR036119">
    <property type="entry name" value="NOS_N_sf"/>
</dbReference>
<keyword evidence="7 13" id="KW-0274">FAD</keyword>
<dbReference type="InterPro" id="IPR001709">
    <property type="entry name" value="Flavoprot_Pyr_Nucl_cyt_Rdtase"/>
</dbReference>
<dbReference type="SUPFAM" id="SSF52343">
    <property type="entry name" value="Ferredoxin reductase-like, C-terminal NADP-linked domain"/>
    <property type="match status" value="1"/>
</dbReference>
<dbReference type="GO" id="GO:0020037">
    <property type="term" value="F:heme binding"/>
    <property type="evidence" value="ECO:0007669"/>
    <property type="project" value="InterPro"/>
</dbReference>
<dbReference type="CDD" id="cd00795">
    <property type="entry name" value="NOS_oxygenase_euk"/>
    <property type="match status" value="1"/>
</dbReference>
<dbReference type="PROSITE" id="PS50902">
    <property type="entry name" value="FLAVODOXIN_LIKE"/>
    <property type="match status" value="1"/>
</dbReference>
<dbReference type="GO" id="GO:0050661">
    <property type="term" value="F:NADP binding"/>
    <property type="evidence" value="ECO:0007669"/>
    <property type="project" value="InterPro"/>
</dbReference>
<keyword evidence="4" id="KW-0285">Flavoprotein</keyword>
<feature type="domain" description="FAD-binding FR-type" evidence="17">
    <location>
        <begin position="648"/>
        <end position="915"/>
    </location>
</feature>
<dbReference type="SUPFAM" id="SSF56512">
    <property type="entry name" value="Nitric oxide (NO) synthase oxygenase domain"/>
    <property type="match status" value="1"/>
</dbReference>
<evidence type="ECO:0000256" key="3">
    <source>
        <dbReference type="ARBA" id="ARBA00022617"/>
    </source>
</evidence>
<dbReference type="Gene3D" id="3.90.1230.10">
    <property type="entry name" value="Nitric Oxide Synthase, Chain A, domain 3"/>
    <property type="match status" value="1"/>
</dbReference>